<dbReference type="CDD" id="cd03784">
    <property type="entry name" value="GT1_Gtf-like"/>
    <property type="match status" value="1"/>
</dbReference>
<dbReference type="InterPro" id="IPR002213">
    <property type="entry name" value="UDP_glucos_trans"/>
</dbReference>
<dbReference type="InterPro" id="IPR058980">
    <property type="entry name" value="Glyco_transf_N"/>
</dbReference>
<dbReference type="OrthoDB" id="5835829at2759"/>
<evidence type="ECO:0000259" key="3">
    <source>
        <dbReference type="Pfam" id="PF26168"/>
    </source>
</evidence>
<dbReference type="AlphaFoldDB" id="A0A9Q0QRS3"/>
<accession>A0A9Q0QRS3</accession>
<name>A0A9Q0QRS3_9MAGN</name>
<dbReference type="PANTHER" id="PTHR11926">
    <property type="entry name" value="GLUCOSYL/GLUCURONOSYL TRANSFERASES"/>
    <property type="match status" value="1"/>
</dbReference>
<evidence type="ECO:0000313" key="5">
    <source>
        <dbReference type="Proteomes" id="UP001141806"/>
    </source>
</evidence>
<organism evidence="4 5">
    <name type="scientific">Protea cynaroides</name>
    <dbReference type="NCBI Taxonomy" id="273540"/>
    <lineage>
        <taxon>Eukaryota</taxon>
        <taxon>Viridiplantae</taxon>
        <taxon>Streptophyta</taxon>
        <taxon>Embryophyta</taxon>
        <taxon>Tracheophyta</taxon>
        <taxon>Spermatophyta</taxon>
        <taxon>Magnoliopsida</taxon>
        <taxon>Proteales</taxon>
        <taxon>Proteaceae</taxon>
        <taxon>Protea</taxon>
    </lineage>
</organism>
<sequence>MGSFVTQKPHVVCIPLPAQGHVNSMMQLAKLLHSRGFHITFVNTEFNHRRLLRAKVCSAVQKNCLAPLCDLLTKLNSSPNIPQGSCIVSDGAMSFAIQAGMELGIPEVQFWTASACGFMGYFHYQELIQRGIVPLKEEFIEVTKGRGLLVNWCPQDKVLLHSSIRGFLTHCGWNSILESISGGVPMLCRPFFAQQQTNFLYACTTWGIGLEINNDVKRE</sequence>
<keyword evidence="5" id="KW-1185">Reference proteome</keyword>
<dbReference type="Pfam" id="PF00201">
    <property type="entry name" value="UDPGT"/>
    <property type="match status" value="1"/>
</dbReference>
<dbReference type="Proteomes" id="UP001141806">
    <property type="component" value="Unassembled WGS sequence"/>
</dbReference>
<evidence type="ECO:0000256" key="2">
    <source>
        <dbReference type="ARBA" id="ARBA00022679"/>
    </source>
</evidence>
<comment type="caution">
    <text evidence="4">The sequence shown here is derived from an EMBL/GenBank/DDBJ whole genome shotgun (WGS) entry which is preliminary data.</text>
</comment>
<dbReference type="SUPFAM" id="SSF53756">
    <property type="entry name" value="UDP-Glycosyltransferase/glycogen phosphorylase"/>
    <property type="match status" value="2"/>
</dbReference>
<dbReference type="GO" id="GO:0080044">
    <property type="term" value="F:quercetin 7-O-glucosyltransferase activity"/>
    <property type="evidence" value="ECO:0007669"/>
    <property type="project" value="TreeGrafter"/>
</dbReference>
<keyword evidence="2" id="KW-0808">Transferase</keyword>
<dbReference type="GO" id="GO:0080043">
    <property type="term" value="F:quercetin 3-O-glucosyltransferase activity"/>
    <property type="evidence" value="ECO:0007669"/>
    <property type="project" value="TreeGrafter"/>
</dbReference>
<feature type="domain" description="Glycosyltransferase N-terminal" evidence="3">
    <location>
        <begin position="11"/>
        <end position="56"/>
    </location>
</feature>
<dbReference type="Pfam" id="PF26168">
    <property type="entry name" value="Glyco_transf_N"/>
    <property type="match status" value="1"/>
</dbReference>
<dbReference type="EMBL" id="JAMYWD010000006">
    <property type="protein sequence ID" value="KAJ4969463.1"/>
    <property type="molecule type" value="Genomic_DNA"/>
</dbReference>
<evidence type="ECO:0000256" key="1">
    <source>
        <dbReference type="ARBA" id="ARBA00009995"/>
    </source>
</evidence>
<evidence type="ECO:0000313" key="4">
    <source>
        <dbReference type="EMBL" id="KAJ4969463.1"/>
    </source>
</evidence>
<gene>
    <name evidence="4" type="ORF">NE237_016164</name>
</gene>
<dbReference type="Gene3D" id="3.40.50.2000">
    <property type="entry name" value="Glycogen Phosphorylase B"/>
    <property type="match status" value="3"/>
</dbReference>
<protein>
    <recommendedName>
        <fullName evidence="3">Glycosyltransferase N-terminal domain-containing protein</fullName>
    </recommendedName>
</protein>
<proteinExistence type="inferred from homology"/>
<comment type="similarity">
    <text evidence="1">Belongs to the UDP-glycosyltransferase family.</text>
</comment>
<reference evidence="4" key="1">
    <citation type="journal article" date="2023" name="Plant J.">
        <title>The genome of the king protea, Protea cynaroides.</title>
        <authorList>
            <person name="Chang J."/>
            <person name="Duong T.A."/>
            <person name="Schoeman C."/>
            <person name="Ma X."/>
            <person name="Roodt D."/>
            <person name="Barker N."/>
            <person name="Li Z."/>
            <person name="Van de Peer Y."/>
            <person name="Mizrachi E."/>
        </authorList>
    </citation>
    <scope>NUCLEOTIDE SEQUENCE</scope>
    <source>
        <tissue evidence="4">Young leaves</tissue>
    </source>
</reference>
<dbReference type="PANTHER" id="PTHR11926:SF774">
    <property type="entry name" value="UDP-GLYCOSYLTRANSFERASE 85A1-RELATED"/>
    <property type="match status" value="1"/>
</dbReference>